<comment type="caution">
    <text evidence="3">The sequence shown here is derived from an EMBL/GenBank/DDBJ whole genome shotgun (WGS) entry which is preliminary data.</text>
</comment>
<sequence>MARNNNVEMPGGDSPDNTGDALQTAEQQTSAFSVTTATKEQILERFSGYQDAEGESIILDADFSSLVELALRPQRVEIPLPAATDGKAPHRAPVLTDKGWVV</sequence>
<reference evidence="3" key="2">
    <citation type="submission" date="2020-02" db="EMBL/GenBank/DDBJ databases">
        <authorList>
            <consortium name="NCBI Pathogen Detection Project"/>
        </authorList>
    </citation>
    <scope>NUCLEOTIDE SEQUENCE</scope>
    <source>
        <strain evidence="3">MA.MZ045</strain>
    </source>
</reference>
<evidence type="ECO:0000313" key="2">
    <source>
        <dbReference type="EMBL" id="HAF8580241.1"/>
    </source>
</evidence>
<proteinExistence type="predicted"/>
<name>A0A754B835_SALER</name>
<protein>
    <submittedName>
        <fullName evidence="3">Uncharacterized protein</fullName>
    </submittedName>
</protein>
<reference evidence="3" key="1">
    <citation type="journal article" date="2018" name="Genome Biol.">
        <title>SKESA: strategic k-mer extension for scrupulous assemblies.</title>
        <authorList>
            <person name="Souvorov A."/>
            <person name="Agarwala R."/>
            <person name="Lipman D.J."/>
        </authorList>
    </citation>
    <scope>NUCLEOTIDE SEQUENCE</scope>
    <source>
        <strain evidence="3">MA.MZ045</strain>
    </source>
</reference>
<dbReference type="RefSeq" id="WP_079792092.1">
    <property type="nucleotide sequence ID" value="NZ_MXLQ01000059.1"/>
</dbReference>
<feature type="region of interest" description="Disordered" evidence="1">
    <location>
        <begin position="82"/>
        <end position="102"/>
    </location>
</feature>
<dbReference type="AlphaFoldDB" id="A0A754B835"/>
<evidence type="ECO:0000256" key="1">
    <source>
        <dbReference type="SAM" id="MobiDB-lite"/>
    </source>
</evidence>
<dbReference type="EMBL" id="DAAWNC010000012">
    <property type="protein sequence ID" value="HAF8580241.1"/>
    <property type="molecule type" value="Genomic_DNA"/>
</dbReference>
<accession>A0A754B835</accession>
<organism evidence="3">
    <name type="scientific">Salmonella enterica</name>
    <name type="common">Salmonella choleraesuis</name>
    <dbReference type="NCBI Taxonomy" id="28901"/>
    <lineage>
        <taxon>Bacteria</taxon>
        <taxon>Pseudomonadati</taxon>
        <taxon>Pseudomonadota</taxon>
        <taxon>Gammaproteobacteria</taxon>
        <taxon>Enterobacterales</taxon>
        <taxon>Enterobacteriaceae</taxon>
        <taxon>Salmonella</taxon>
    </lineage>
</organism>
<dbReference type="EMBL" id="DAAWNC010000018">
    <property type="protein sequence ID" value="HAF8580744.1"/>
    <property type="molecule type" value="Genomic_DNA"/>
</dbReference>
<evidence type="ECO:0000313" key="3">
    <source>
        <dbReference type="EMBL" id="HAF8580744.1"/>
    </source>
</evidence>
<gene>
    <name evidence="2" type="ORF">G5T75_004206</name>
    <name evidence="3" type="ORF">G5T75_004726</name>
</gene>
<feature type="compositionally biased region" description="Polar residues" evidence="1">
    <location>
        <begin position="15"/>
        <end position="33"/>
    </location>
</feature>
<feature type="region of interest" description="Disordered" evidence="1">
    <location>
        <begin position="1"/>
        <end position="33"/>
    </location>
</feature>